<evidence type="ECO:0000313" key="1">
    <source>
        <dbReference type="EMBL" id="CAB9530286.1"/>
    </source>
</evidence>
<reference evidence="1" key="1">
    <citation type="submission" date="2020-06" db="EMBL/GenBank/DDBJ databases">
        <authorList>
            <consortium name="Plant Systems Biology data submission"/>
        </authorList>
    </citation>
    <scope>NUCLEOTIDE SEQUENCE</scope>
    <source>
        <strain evidence="1">D6</strain>
    </source>
</reference>
<organism evidence="1 2">
    <name type="scientific">Seminavis robusta</name>
    <dbReference type="NCBI Taxonomy" id="568900"/>
    <lineage>
        <taxon>Eukaryota</taxon>
        <taxon>Sar</taxon>
        <taxon>Stramenopiles</taxon>
        <taxon>Ochrophyta</taxon>
        <taxon>Bacillariophyta</taxon>
        <taxon>Bacillariophyceae</taxon>
        <taxon>Bacillariophycidae</taxon>
        <taxon>Naviculales</taxon>
        <taxon>Naviculaceae</taxon>
        <taxon>Seminavis</taxon>
    </lineage>
</organism>
<proteinExistence type="predicted"/>
<accession>A0A9N8EZV4</accession>
<comment type="caution">
    <text evidence="1">The sequence shown here is derived from an EMBL/GenBank/DDBJ whole genome shotgun (WGS) entry which is preliminary data.</text>
</comment>
<name>A0A9N8EZV4_9STRA</name>
<protein>
    <submittedName>
        <fullName evidence="1">Uncharacterized protein</fullName>
    </submittedName>
</protein>
<keyword evidence="2" id="KW-1185">Reference proteome</keyword>
<dbReference type="Proteomes" id="UP001153069">
    <property type="component" value="Unassembled WGS sequence"/>
</dbReference>
<gene>
    <name evidence="1" type="ORF">SEMRO_2818_G337830.1</name>
</gene>
<sequence>MHHGIKKGAQFQIRANVSTEGYVIETLPKMLSNCESGARDPCTMEYPRDVSRLMVAVTAFFDPAVDLFECSTADEGIYWLANIGRMIGVPLTRTRRKDRQMALEGNTIHFIGTEDPTTNFPWYAKTAKRLVNATRFLCCLVRKDGNIVGDCIDCWKHCGYGCPGAAYLRSKYSLLDGSLVNKRKVKSNSRGMKAKAIARGSKHEMYISGRATVLGKRRKAPEMLKSDKDFLLSLSYPMLRETTNYLGLLCDCTENGKASQSKMISVLVEEFYDDPVAYRTKNAKEDNVLVDADQLDDLSEASFNVVEAMDSFPDDEDDGFLDKFNNDTM</sequence>
<dbReference type="AlphaFoldDB" id="A0A9N8EZV4"/>
<dbReference type="EMBL" id="CAICTM010002816">
    <property type="protein sequence ID" value="CAB9530286.1"/>
    <property type="molecule type" value="Genomic_DNA"/>
</dbReference>
<evidence type="ECO:0000313" key="2">
    <source>
        <dbReference type="Proteomes" id="UP001153069"/>
    </source>
</evidence>